<evidence type="ECO:0008006" key="3">
    <source>
        <dbReference type="Google" id="ProtNLM"/>
    </source>
</evidence>
<dbReference type="Proteomes" id="UP000517916">
    <property type="component" value="Unassembled WGS sequence"/>
</dbReference>
<accession>A0ABR6BR88</accession>
<dbReference type="RefSeq" id="WP_182839351.1">
    <property type="nucleotide sequence ID" value="NZ_BAAABQ010000004.1"/>
</dbReference>
<dbReference type="EMBL" id="JACJID010000005">
    <property type="protein sequence ID" value="MBA8929431.1"/>
    <property type="molecule type" value="Genomic_DNA"/>
</dbReference>
<proteinExistence type="predicted"/>
<name>A0ABR6BR88_9PSEU</name>
<organism evidence="1 2">
    <name type="scientific">Kutzneria viridogrisea</name>
    <dbReference type="NCBI Taxonomy" id="47990"/>
    <lineage>
        <taxon>Bacteria</taxon>
        <taxon>Bacillati</taxon>
        <taxon>Actinomycetota</taxon>
        <taxon>Actinomycetes</taxon>
        <taxon>Pseudonocardiales</taxon>
        <taxon>Pseudonocardiaceae</taxon>
        <taxon>Kutzneria</taxon>
    </lineage>
</organism>
<evidence type="ECO:0000313" key="2">
    <source>
        <dbReference type="Proteomes" id="UP000517916"/>
    </source>
</evidence>
<reference evidence="1 2" key="1">
    <citation type="submission" date="2020-08" db="EMBL/GenBank/DDBJ databases">
        <title>Genomic Encyclopedia of Archaeal and Bacterial Type Strains, Phase II (KMG-II): from individual species to whole genera.</title>
        <authorList>
            <person name="Goeker M."/>
        </authorList>
    </citation>
    <scope>NUCLEOTIDE SEQUENCE [LARGE SCALE GENOMIC DNA]</scope>
    <source>
        <strain evidence="1 2">DSM 43850</strain>
    </source>
</reference>
<comment type="caution">
    <text evidence="1">The sequence shown here is derived from an EMBL/GenBank/DDBJ whole genome shotgun (WGS) entry which is preliminary data.</text>
</comment>
<keyword evidence="2" id="KW-1185">Reference proteome</keyword>
<evidence type="ECO:0000313" key="1">
    <source>
        <dbReference type="EMBL" id="MBA8929431.1"/>
    </source>
</evidence>
<gene>
    <name evidence="1" type="ORF">BC739_006649</name>
</gene>
<protein>
    <recommendedName>
        <fullName evidence="3">Head-to-tail adaptor</fullName>
    </recommendedName>
</protein>
<sequence>MDAEDMLPQVLAGTWPLAAGSGPSWSWPWDHDSTQLPDPYTVTGPGDLDPLQRSTVEVASDLLWRLSACQFGLCQELVRPCRRPCTPGWPDQWSSGIGGQWLPVACRCSPLSTTCACGGVRAIALPGPLYWESPVPGQPPLVRVVLDGVPLRDGYTVTPEGVLIRGGGQLWPACQDLGLPLEEHGTWGVRYWRGVPVPPGGRAAMSQLADELLTARRGGDSALPARIQSIMREGVEYTLLDHDFLRDGRTGLTAVDLWLSAVNPRRLARPPEVVSVDQLTGASTSGRPW</sequence>